<gene>
    <name evidence="2" type="ORF">BAE44_0005540</name>
</gene>
<dbReference type="OrthoDB" id="659294at2759"/>
<dbReference type="PANTHER" id="PTHR33165:SF82">
    <property type="entry name" value="OS11G0231400 PROTEIN"/>
    <property type="match status" value="1"/>
</dbReference>
<evidence type="ECO:0000313" key="3">
    <source>
        <dbReference type="Proteomes" id="UP000095767"/>
    </source>
</evidence>
<evidence type="ECO:0000259" key="1">
    <source>
        <dbReference type="Pfam" id="PF03478"/>
    </source>
</evidence>
<organism evidence="2 3">
    <name type="scientific">Dichanthelium oligosanthes</name>
    <dbReference type="NCBI Taxonomy" id="888268"/>
    <lineage>
        <taxon>Eukaryota</taxon>
        <taxon>Viridiplantae</taxon>
        <taxon>Streptophyta</taxon>
        <taxon>Embryophyta</taxon>
        <taxon>Tracheophyta</taxon>
        <taxon>Spermatophyta</taxon>
        <taxon>Magnoliopsida</taxon>
        <taxon>Liliopsida</taxon>
        <taxon>Poales</taxon>
        <taxon>Poaceae</taxon>
        <taxon>PACMAD clade</taxon>
        <taxon>Panicoideae</taxon>
        <taxon>Panicodae</taxon>
        <taxon>Paniceae</taxon>
        <taxon>Dichantheliinae</taxon>
        <taxon>Dichanthelium</taxon>
    </lineage>
</organism>
<accession>A0A1E5W7Q7</accession>
<name>A0A1E5W7Q7_9POAL</name>
<comment type="caution">
    <text evidence="2">The sequence shown here is derived from an EMBL/GenBank/DDBJ whole genome shotgun (WGS) entry which is preliminary data.</text>
</comment>
<reference evidence="2 3" key="1">
    <citation type="submission" date="2016-09" db="EMBL/GenBank/DDBJ databases">
        <title>The draft genome of Dichanthelium oligosanthes: A C3 panicoid grass species.</title>
        <authorList>
            <person name="Studer A.J."/>
            <person name="Schnable J.C."/>
            <person name="Brutnell T.P."/>
        </authorList>
    </citation>
    <scope>NUCLEOTIDE SEQUENCE [LARGE SCALE GENOMIC DNA]</scope>
    <source>
        <strain evidence="3">cv. Kellogg 1175</strain>
        <tissue evidence="2">Leaf</tissue>
    </source>
</reference>
<keyword evidence="3" id="KW-1185">Reference proteome</keyword>
<protein>
    <recommendedName>
        <fullName evidence="1">KIB1-4 beta-propeller domain-containing protein</fullName>
    </recommendedName>
</protein>
<sequence length="427" mass="47658">MPSPMNRKRPAALIACCSKPPLRTVTDAAAAAATTSDSSSWASLHEDLVCLIGWLVLAGDLLDYVRFRAVCPYWRSSTPCPRGRGVVDPRFYPRRWMMLPEGHGLHPGHGKLRGYVRFFNLSSGAFARLRLPLFRDHCVLDSVDGILLLQRDHDTAIRLLHPFTGDIAELPPLATLLKYVNPMLPGADEERGKWMFLRRVLAASISVSPDGVITVMMLLDCMPLVAFATSGDKRWKVSSWWFYTGYSQISFQGRIYIICQPSSEGEVQILQIDPPHQEDPSTLPLSKLIATFPACSSLYYHLVECNSEILFITKRLGHHSHFSVYRLADLILERTVPVTCIGAKTLFIGHRTVCVNSKAFPTVVGDAIVFLKKGGTGLYLAQYHLGSGTLLPASDGFVLGNAMPSPISVIYHIFTCCFRRQWLVFWF</sequence>
<dbReference type="Pfam" id="PF03478">
    <property type="entry name" value="Beta-prop_KIB1-4"/>
    <property type="match status" value="1"/>
</dbReference>
<proteinExistence type="predicted"/>
<dbReference type="AlphaFoldDB" id="A0A1E5W7Q7"/>
<dbReference type="Proteomes" id="UP000095767">
    <property type="component" value="Unassembled WGS sequence"/>
</dbReference>
<dbReference type="PANTHER" id="PTHR33165">
    <property type="entry name" value="F-BOX DOMAIN CONTAINING PROTEIN-LIKE-RELATED"/>
    <property type="match status" value="1"/>
</dbReference>
<evidence type="ECO:0000313" key="2">
    <source>
        <dbReference type="EMBL" id="OEL33441.1"/>
    </source>
</evidence>
<dbReference type="EMBL" id="LWDX02018690">
    <property type="protein sequence ID" value="OEL33441.1"/>
    <property type="molecule type" value="Genomic_DNA"/>
</dbReference>
<dbReference type="InterPro" id="IPR005174">
    <property type="entry name" value="KIB1-4_b-propeller"/>
</dbReference>
<feature type="domain" description="KIB1-4 beta-propeller" evidence="1">
    <location>
        <begin position="118"/>
        <end position="377"/>
    </location>
</feature>